<dbReference type="SMART" id="SM01134">
    <property type="entry name" value="DeoRC"/>
    <property type="match status" value="1"/>
</dbReference>
<dbReference type="InterPro" id="IPR037171">
    <property type="entry name" value="NagB/RpiA_transferase-like"/>
</dbReference>
<dbReference type="GO" id="GO:0003677">
    <property type="term" value="F:DNA binding"/>
    <property type="evidence" value="ECO:0007669"/>
    <property type="project" value="UniProtKB-KW"/>
</dbReference>
<dbReference type="PRINTS" id="PR00037">
    <property type="entry name" value="HTHLACR"/>
</dbReference>
<dbReference type="InterPro" id="IPR050313">
    <property type="entry name" value="Carb_Metab_HTH_regulators"/>
</dbReference>
<dbReference type="Gene3D" id="1.10.10.10">
    <property type="entry name" value="Winged helix-like DNA-binding domain superfamily/Winged helix DNA-binding domain"/>
    <property type="match status" value="1"/>
</dbReference>
<name>A0ABT8E1M4_9BACL</name>
<dbReference type="PANTHER" id="PTHR30363">
    <property type="entry name" value="HTH-TYPE TRANSCRIPTIONAL REGULATOR SRLR-RELATED"/>
    <property type="match status" value="1"/>
</dbReference>
<organism evidence="5 6">
    <name type="scientific">Fictibacillus terranigra</name>
    <dbReference type="NCBI Taxonomy" id="3058424"/>
    <lineage>
        <taxon>Bacteria</taxon>
        <taxon>Bacillati</taxon>
        <taxon>Bacillota</taxon>
        <taxon>Bacilli</taxon>
        <taxon>Bacillales</taxon>
        <taxon>Fictibacillaceae</taxon>
        <taxon>Fictibacillus</taxon>
    </lineage>
</organism>
<keyword evidence="6" id="KW-1185">Reference proteome</keyword>
<dbReference type="PANTHER" id="PTHR30363:SF51">
    <property type="entry name" value="HTH-TYPE TRANSCRIPTIONAL REPRESSOR GLCR"/>
    <property type="match status" value="1"/>
</dbReference>
<dbReference type="InterPro" id="IPR001034">
    <property type="entry name" value="DeoR_HTH"/>
</dbReference>
<sequence>MAQKRRLEKILDWLQVHHEINAEDIITQFNVSRDTARRDLVKLEEEGKILRVKGGAVLASQSTALSPYRDRGMPRYKEEIARKAAAYVREHDHIFFDTSTTVELTARLMANKEITAVTNSIDIFQILSERDGYITYLTGGKFNKFHRNFTSFHTAGEVTKYKTDVLFLGACGLGMEGLTSPDEGEAYVKKSMIQSAKKVILLADHTKFNKEFLHQVCDLSQIDLIITDQTPPKQMEQKLRSLHIELMVTEKERGR</sequence>
<dbReference type="InterPro" id="IPR036388">
    <property type="entry name" value="WH-like_DNA-bd_sf"/>
</dbReference>
<dbReference type="SUPFAM" id="SSF100950">
    <property type="entry name" value="NagB/RpiA/CoA transferase-like"/>
    <property type="match status" value="1"/>
</dbReference>
<comment type="caution">
    <text evidence="5">The sequence shown here is derived from an EMBL/GenBank/DDBJ whole genome shotgun (WGS) entry which is preliminary data.</text>
</comment>
<dbReference type="PROSITE" id="PS51000">
    <property type="entry name" value="HTH_DEOR_2"/>
    <property type="match status" value="1"/>
</dbReference>
<evidence type="ECO:0000259" key="4">
    <source>
        <dbReference type="PROSITE" id="PS51000"/>
    </source>
</evidence>
<dbReference type="Proteomes" id="UP001168694">
    <property type="component" value="Unassembled WGS sequence"/>
</dbReference>
<evidence type="ECO:0000256" key="1">
    <source>
        <dbReference type="ARBA" id="ARBA00023015"/>
    </source>
</evidence>
<evidence type="ECO:0000313" key="6">
    <source>
        <dbReference type="Proteomes" id="UP001168694"/>
    </source>
</evidence>
<dbReference type="RefSeq" id="WP_290397960.1">
    <property type="nucleotide sequence ID" value="NZ_JAUHLN010000001.1"/>
</dbReference>
<dbReference type="SMART" id="SM00420">
    <property type="entry name" value="HTH_DEOR"/>
    <property type="match status" value="1"/>
</dbReference>
<accession>A0ABT8E1M4</accession>
<reference evidence="5" key="1">
    <citation type="submission" date="2023-06" db="EMBL/GenBank/DDBJ databases">
        <title>Draft Genome Sequences of Representative Paenibacillus Polymyxa, Bacillus cereus, Fictibacillus sp., and Brevibacillus agri Strains Isolated from Amazonian Dark Earth.</title>
        <authorList>
            <person name="Pellegrinetti T.A."/>
            <person name="Cunha I.C.M."/>
            <person name="Chaves M.G."/>
            <person name="Freitas A.S."/>
            <person name="Silva A.V.R."/>
            <person name="Tsai S.M."/>
            <person name="Mendes L.W."/>
        </authorList>
    </citation>
    <scope>NUCLEOTIDE SEQUENCE</scope>
    <source>
        <strain evidence="5">CENA-BCM004</strain>
    </source>
</reference>
<dbReference type="Pfam" id="PF00455">
    <property type="entry name" value="DeoRC"/>
    <property type="match status" value="1"/>
</dbReference>
<dbReference type="InterPro" id="IPR014036">
    <property type="entry name" value="DeoR-like_C"/>
</dbReference>
<feature type="domain" description="HTH deoR-type" evidence="4">
    <location>
        <begin position="3"/>
        <end position="58"/>
    </location>
</feature>
<dbReference type="Gene3D" id="3.40.50.1360">
    <property type="match status" value="1"/>
</dbReference>
<keyword evidence="2 5" id="KW-0238">DNA-binding</keyword>
<keyword evidence="1" id="KW-0805">Transcription regulation</keyword>
<dbReference type="InterPro" id="IPR018356">
    <property type="entry name" value="Tscrpt_reg_HTH_DeoR_CS"/>
</dbReference>
<evidence type="ECO:0000313" key="5">
    <source>
        <dbReference type="EMBL" id="MDN4071804.1"/>
    </source>
</evidence>
<dbReference type="Pfam" id="PF08220">
    <property type="entry name" value="HTH_DeoR"/>
    <property type="match status" value="1"/>
</dbReference>
<gene>
    <name evidence="5" type="ORF">QYF49_02015</name>
</gene>
<dbReference type="EMBL" id="JAUHLN010000001">
    <property type="protein sequence ID" value="MDN4071804.1"/>
    <property type="molecule type" value="Genomic_DNA"/>
</dbReference>
<dbReference type="InterPro" id="IPR036390">
    <property type="entry name" value="WH_DNA-bd_sf"/>
</dbReference>
<dbReference type="SUPFAM" id="SSF46785">
    <property type="entry name" value="Winged helix' DNA-binding domain"/>
    <property type="match status" value="1"/>
</dbReference>
<protein>
    <submittedName>
        <fullName evidence="5">DeoR/GlpR family DNA-binding transcription regulator</fullName>
    </submittedName>
</protein>
<evidence type="ECO:0000256" key="3">
    <source>
        <dbReference type="ARBA" id="ARBA00023163"/>
    </source>
</evidence>
<evidence type="ECO:0000256" key="2">
    <source>
        <dbReference type="ARBA" id="ARBA00023125"/>
    </source>
</evidence>
<keyword evidence="3" id="KW-0804">Transcription</keyword>
<dbReference type="PROSITE" id="PS00894">
    <property type="entry name" value="HTH_DEOR_1"/>
    <property type="match status" value="1"/>
</dbReference>
<proteinExistence type="predicted"/>